<feature type="chain" id="PRO_5043476919" evidence="5">
    <location>
        <begin position="22"/>
        <end position="338"/>
    </location>
</feature>
<comment type="caution">
    <text evidence="7">The sequence shown here is derived from an EMBL/GenBank/DDBJ whole genome shotgun (WGS) entry which is preliminary data.</text>
</comment>
<dbReference type="RefSeq" id="WP_046466655.1">
    <property type="nucleotide sequence ID" value="NZ_JAUOQO010000005.1"/>
</dbReference>
<evidence type="ECO:0000256" key="1">
    <source>
        <dbReference type="ARBA" id="ARBA00004196"/>
    </source>
</evidence>
<sequence>MKNTCKLLFILMIGLILVACSQGSHKSKEQNKDTVTIKNTYEFKDKNNTHSKGDKKTETVKVPKNAKNVAVMDYGALDIMQQMGLQSHIKAIAKGQGNSFLPHSLSEFKDKKYINLGNPGRPNYDNLAKAKPDLILASFRQAHTKTVDEMKKAAPNAKILFVSPDNDNYISSIENTTNQLGKIFDKKQKAKSLNKQLKDKVKETQRVITKDKVLLLLVDDKGMKAFANTGRFGGFLNKDLGIQHADDNMKANSAGNQVSYEYLNKINPDKIFVINRTKDGNDKTIPKELNNKVIKNVKAIENDEVYQFESNAWYFGEGGHQLTIDQLDHIQDAFKNKK</sequence>
<evidence type="ECO:0000256" key="2">
    <source>
        <dbReference type="ARBA" id="ARBA00008814"/>
    </source>
</evidence>
<dbReference type="Pfam" id="PF01497">
    <property type="entry name" value="Peripla_BP_2"/>
    <property type="match status" value="1"/>
</dbReference>
<dbReference type="AlphaFoldDB" id="A0AAW7YT74"/>
<comment type="subcellular location">
    <subcellularLocation>
        <location evidence="1">Cell envelope</location>
    </subcellularLocation>
</comment>
<dbReference type="PROSITE" id="PS50983">
    <property type="entry name" value="FE_B12_PBP"/>
    <property type="match status" value="1"/>
</dbReference>
<gene>
    <name evidence="7" type="ORF">Q4528_06620</name>
</gene>
<keyword evidence="8" id="KW-1185">Reference proteome</keyword>
<name>A0AAW7YT74_9STAP</name>
<protein>
    <submittedName>
        <fullName evidence="7">ABC transporter substrate-binding protein</fullName>
    </submittedName>
</protein>
<evidence type="ECO:0000256" key="5">
    <source>
        <dbReference type="SAM" id="SignalP"/>
    </source>
</evidence>
<feature type="signal peptide" evidence="5">
    <location>
        <begin position="1"/>
        <end position="21"/>
    </location>
</feature>
<keyword evidence="3" id="KW-0813">Transport</keyword>
<evidence type="ECO:0000313" key="8">
    <source>
        <dbReference type="Proteomes" id="UP001170310"/>
    </source>
</evidence>
<dbReference type="InterPro" id="IPR051313">
    <property type="entry name" value="Bact_iron-sidero_bind"/>
</dbReference>
<accession>A0AAW7YT74</accession>
<comment type="similarity">
    <text evidence="2">Belongs to the bacterial solute-binding protein 8 family.</text>
</comment>
<keyword evidence="4 5" id="KW-0732">Signal</keyword>
<evidence type="ECO:0000259" key="6">
    <source>
        <dbReference type="PROSITE" id="PS50983"/>
    </source>
</evidence>
<dbReference type="InterPro" id="IPR002491">
    <property type="entry name" value="ABC_transptr_periplasmic_BD"/>
</dbReference>
<dbReference type="GO" id="GO:1901678">
    <property type="term" value="P:iron coordination entity transport"/>
    <property type="evidence" value="ECO:0007669"/>
    <property type="project" value="UniProtKB-ARBA"/>
</dbReference>
<dbReference type="SUPFAM" id="SSF53807">
    <property type="entry name" value="Helical backbone' metal receptor"/>
    <property type="match status" value="1"/>
</dbReference>
<evidence type="ECO:0000313" key="7">
    <source>
        <dbReference type="EMBL" id="MDO6573825.1"/>
    </source>
</evidence>
<dbReference type="PANTHER" id="PTHR30532">
    <property type="entry name" value="IRON III DICITRATE-BINDING PERIPLASMIC PROTEIN"/>
    <property type="match status" value="1"/>
</dbReference>
<dbReference type="Gene3D" id="3.40.50.1980">
    <property type="entry name" value="Nitrogenase molybdenum iron protein domain"/>
    <property type="match status" value="2"/>
</dbReference>
<organism evidence="7 8">
    <name type="scientific">Staphylococcus pasteuri_A</name>
    <dbReference type="NCBI Taxonomy" id="3062664"/>
    <lineage>
        <taxon>Bacteria</taxon>
        <taxon>Bacillati</taxon>
        <taxon>Bacillota</taxon>
        <taxon>Bacilli</taxon>
        <taxon>Bacillales</taxon>
        <taxon>Staphylococcaceae</taxon>
        <taxon>Staphylococcus</taxon>
    </lineage>
</organism>
<evidence type="ECO:0000256" key="3">
    <source>
        <dbReference type="ARBA" id="ARBA00022448"/>
    </source>
</evidence>
<dbReference type="GO" id="GO:0030288">
    <property type="term" value="C:outer membrane-bounded periplasmic space"/>
    <property type="evidence" value="ECO:0007669"/>
    <property type="project" value="TreeGrafter"/>
</dbReference>
<dbReference type="PROSITE" id="PS51257">
    <property type="entry name" value="PROKAR_LIPOPROTEIN"/>
    <property type="match status" value="1"/>
</dbReference>
<evidence type="ECO:0000256" key="4">
    <source>
        <dbReference type="ARBA" id="ARBA00022729"/>
    </source>
</evidence>
<dbReference type="Proteomes" id="UP001170310">
    <property type="component" value="Unassembled WGS sequence"/>
</dbReference>
<dbReference type="PANTHER" id="PTHR30532:SF28">
    <property type="entry name" value="PETROBACTIN-BINDING PROTEIN YCLQ"/>
    <property type="match status" value="1"/>
</dbReference>
<reference evidence="7" key="1">
    <citation type="submission" date="2023-07" db="EMBL/GenBank/DDBJ databases">
        <title>Genome content predicts the carbon catabolic preferences of heterotrophic bacteria.</title>
        <authorList>
            <person name="Gralka M."/>
        </authorList>
    </citation>
    <scope>NUCLEOTIDE SEQUENCE</scope>
    <source>
        <strain evidence="7">E2R20</strain>
    </source>
</reference>
<dbReference type="EMBL" id="JAUOQO010000005">
    <property type="protein sequence ID" value="MDO6573825.1"/>
    <property type="molecule type" value="Genomic_DNA"/>
</dbReference>
<feature type="domain" description="Fe/B12 periplasmic-binding" evidence="6">
    <location>
        <begin position="68"/>
        <end position="338"/>
    </location>
</feature>
<proteinExistence type="inferred from homology"/>